<dbReference type="InterPro" id="IPR013113">
    <property type="entry name" value="SIP_FAD-bd"/>
</dbReference>
<dbReference type="PROSITE" id="PS51384">
    <property type="entry name" value="FAD_FR"/>
    <property type="match status" value="1"/>
</dbReference>
<dbReference type="InterPro" id="IPR017927">
    <property type="entry name" value="FAD-bd_FR_type"/>
</dbReference>
<dbReference type="OrthoDB" id="3291337at2"/>
<dbReference type="Pfam" id="PF08021">
    <property type="entry name" value="FAD_binding_9"/>
    <property type="match status" value="1"/>
</dbReference>
<evidence type="ECO:0000259" key="1">
    <source>
        <dbReference type="PROSITE" id="PS51384"/>
    </source>
</evidence>
<dbReference type="InterPro" id="IPR017938">
    <property type="entry name" value="Riboflavin_synthase-like_b-brl"/>
</dbReference>
<feature type="domain" description="FAD-binding FR-type" evidence="1">
    <location>
        <begin position="3"/>
        <end position="138"/>
    </location>
</feature>
<accession>A0A1W7D370</accession>
<reference evidence="2 3" key="1">
    <citation type="submission" date="2017-05" db="EMBL/GenBank/DDBJ databases">
        <title>Complete genome sequence of Streptomyces sp. SCSIO 03032 revealed the diverse biosynthetic pathways for its bioactive secondary metabolites.</title>
        <authorList>
            <person name="Ma L."/>
            <person name="Zhu Y."/>
            <person name="Zhang W."/>
            <person name="Zhang G."/>
            <person name="Tian X."/>
            <person name="Zhang S."/>
            <person name="Zhang C."/>
        </authorList>
    </citation>
    <scope>NUCLEOTIDE SEQUENCE [LARGE SCALE GENOMIC DNA]</scope>
    <source>
        <strain evidence="2 3">SCSIO 03032</strain>
    </source>
</reference>
<dbReference type="KEGG" id="smao:CAG99_23840"/>
<dbReference type="Pfam" id="PF04954">
    <property type="entry name" value="SIP"/>
    <property type="match status" value="1"/>
</dbReference>
<proteinExistence type="predicted"/>
<keyword evidence="3" id="KW-1185">Reference proteome</keyword>
<protein>
    <submittedName>
        <fullName evidence="2">NADPH-dependent ferric siderophore reductase</fullName>
    </submittedName>
</protein>
<gene>
    <name evidence="2" type="ORF">CAG99_23840</name>
</gene>
<dbReference type="Gene3D" id="2.40.30.10">
    <property type="entry name" value="Translation factors"/>
    <property type="match status" value="1"/>
</dbReference>
<sequence>MTFDFFDTHVLRAERIGPGFIRVTVGGEALAGFTSGGRDQRIKLFLPHPGQHLAVVPRGMGAAWWPAWQRMHPDERATMRTYTVREYRREQCELDVDFALHGDIGVASRWAARAAAGDPLTVLGPLAEDSGGVDFHPPADADWVLVTADATALPAVEGILAWLPSGTRVKVWIEVDHPDDRRPLPTRADADVTWLCRDAPLPGSAPSVLDAVREARLPAGAPYAWLAGEAATVRDLRRHLVGDRGVDRRRITFTGYWRRGTSEEDLINEAIAAAAA</sequence>
<dbReference type="AlphaFoldDB" id="A0A1W7D370"/>
<dbReference type="RefSeq" id="WP_086161296.1">
    <property type="nucleotide sequence ID" value="NZ_CP021121.1"/>
</dbReference>
<dbReference type="InterPro" id="IPR039261">
    <property type="entry name" value="FNR_nucleotide-bd"/>
</dbReference>
<evidence type="ECO:0000313" key="2">
    <source>
        <dbReference type="EMBL" id="ARQ71454.1"/>
    </source>
</evidence>
<dbReference type="Proteomes" id="UP000194218">
    <property type="component" value="Chromosome"/>
</dbReference>
<dbReference type="Gene3D" id="3.40.50.80">
    <property type="entry name" value="Nucleotide-binding domain of ferredoxin-NADP reductase (FNR) module"/>
    <property type="match status" value="1"/>
</dbReference>
<dbReference type="CDD" id="cd06193">
    <property type="entry name" value="siderophore_interacting"/>
    <property type="match status" value="1"/>
</dbReference>
<dbReference type="EMBL" id="CP021121">
    <property type="protein sequence ID" value="ARQ71454.1"/>
    <property type="molecule type" value="Genomic_DNA"/>
</dbReference>
<organism evidence="2 3">
    <name type="scientific">Streptomyces marincola</name>
    <dbReference type="NCBI Taxonomy" id="2878388"/>
    <lineage>
        <taxon>Bacteria</taxon>
        <taxon>Bacillati</taxon>
        <taxon>Actinomycetota</taxon>
        <taxon>Actinomycetes</taxon>
        <taxon>Kitasatosporales</taxon>
        <taxon>Streptomycetaceae</taxon>
        <taxon>Streptomyces</taxon>
    </lineage>
</organism>
<dbReference type="SUPFAM" id="SSF63380">
    <property type="entry name" value="Riboflavin synthase domain-like"/>
    <property type="match status" value="1"/>
</dbReference>
<dbReference type="GO" id="GO:0016491">
    <property type="term" value="F:oxidoreductase activity"/>
    <property type="evidence" value="ECO:0007669"/>
    <property type="project" value="InterPro"/>
</dbReference>
<dbReference type="PANTHER" id="PTHR30157:SF0">
    <property type="entry name" value="NADPH-DEPENDENT FERRIC-CHELATE REDUCTASE"/>
    <property type="match status" value="1"/>
</dbReference>
<dbReference type="PANTHER" id="PTHR30157">
    <property type="entry name" value="FERRIC REDUCTASE, NADPH-DEPENDENT"/>
    <property type="match status" value="1"/>
</dbReference>
<dbReference type="InterPro" id="IPR007037">
    <property type="entry name" value="SIP_rossman_dom"/>
</dbReference>
<evidence type="ECO:0000313" key="3">
    <source>
        <dbReference type="Proteomes" id="UP000194218"/>
    </source>
</evidence>
<dbReference type="InterPro" id="IPR039374">
    <property type="entry name" value="SIP_fam"/>
</dbReference>
<name>A0A1W7D370_9ACTN</name>